<dbReference type="Pfam" id="PF10145">
    <property type="entry name" value="PhageMin_Tail"/>
    <property type="match status" value="1"/>
</dbReference>
<dbReference type="EMBL" id="CP060696">
    <property type="protein sequence ID" value="QNO18810.1"/>
    <property type="molecule type" value="Genomic_DNA"/>
</dbReference>
<evidence type="ECO:0000259" key="2">
    <source>
        <dbReference type="Pfam" id="PF10145"/>
    </source>
</evidence>
<gene>
    <name evidence="3" type="ORF">H6X83_04020</name>
</gene>
<evidence type="ECO:0000256" key="1">
    <source>
        <dbReference type="ARBA" id="ARBA00022612"/>
    </source>
</evidence>
<keyword evidence="4" id="KW-1185">Reference proteome</keyword>
<evidence type="ECO:0000313" key="3">
    <source>
        <dbReference type="EMBL" id="QNO18810.1"/>
    </source>
</evidence>
<proteinExistence type="predicted"/>
<dbReference type="RefSeq" id="WP_212507877.1">
    <property type="nucleotide sequence ID" value="NZ_CP060696.1"/>
</dbReference>
<protein>
    <submittedName>
        <fullName evidence="3">Phage tail tape measure protein</fullName>
    </submittedName>
</protein>
<sequence>MADGSVKILTALDNTGLEKGVKEMNSKVAAGAKSAASAMATGLKGVGTAIGAATAALGGIGAAVIKTGSEFEAKMSRVKAISNATSSEFQQLNAQAKKLGADTAFSASEAADGMENLAAAGFSVNEITKAMPGLLDMAAASGESIANSSEIASSALRAFGLDASKTGHIADVLAANANMTNAAVMDTGYAFKYAAPIAHSLGMSMEETTAAIGIMSNAGIKGEQAGTTLRGALTRLVNPTKQVKKGMAELGVSFFDSNGKMKSLDTIVGDLSTSTAKLTQQQKNQTLAQIFGTESLSGMLALVDAGPAQLDKLTKAYEHSDGAAKAAAKTMQDNLKGAIEQAGGSLETLGIDLYESVDNPAKKAVQAVTDYVNQLSKAFEGKGWDGFTKEIGTVAADAVKQIAAAAPAAVKEGSNLIKSLADGISDNSDDIAKSAVEIGKSLISGIEETVPALGKAAGGLIKGVLSEIAGPEAGQAVQDTMDSIGQAFQSLKGPAQDAIKSTIQIIGNLASAVSEVSQTVLPVLSSALGFAAQNIQTVGPIVLGIVGAFKEFTAVKAAAQSVVKFTEALSSAAKVGSLADKAITGVWGAASALTGPVGLAIAAIVGITLAIGAAVIASGDFKSSEEKLADSSKALGKSYSDVVKGIDDFKDGVQSADSILKDMNTDLIVSSSDSKKVSDGMQSVQNEINGIAKKASDERRALTDGEIKKLNDLFEKMHELAQQQTAQNKAYQDAVRSRAIDTSDDTSMSADQYQQESNKIIKAASERKQATINAAESEYENEYALIQKRTDLSSSAKEKLINNAKSTRQATVDSANKEASQTVSILASGYTKHAADLQTYVTKTQQTNSAVDAENQRHQTAIKSYQDQCDKILRSGTATQDEVNKAKFNLQAQLLNESSTHNQNLKNLSDQENKILDSSTKKQLSTLLGYVVQSGAAYNKLDSSTQEAIKSMMEQFKSLGPDGQKEINDMLDKMGLELESNGDIVYKAGDKAGQVVLKMDEVMKSGTLHAPANLDDSDLLRKAGESAQEALARIKGILSDSTIDVHAKIAIESYGAGSRPISGPLQAGVNANGGIYSSPMLTTLCEEHKPEAIIPLNPARRGRALDLWQQTGKALGVMQNANGGIYGTLPSNPKVAVSASMMSSILGWAKINTGKDDKLSEKIVEQAQKTLDNLKQYDELSTAEEVRFWEKVKKIRGLAGSQLNEVDHKIYEAKKANSEAIVSDAEKYLSHYQNIGQMTDDWEISYWQRTLNREGLFADQKNEIEEKIYSLQQQRTQDIISDAEKRFSHSEAIGQQDAEAELRYWQNLIKAEKLGGDEYNTVLEKIYSAQQKIKDADKQRSKDNYDYFNGYIQDDKDFDRIDTKGELARWKSIYDDYKNGLIFLQADEVKQIEKNIHSLQKEVDGTAQQAQDTAKQNWQSRVDSLKSWSGMFDEPSYNYEISKEELMWNMQEQVRMMQNWQSDLANLQARGISSAMAKELENLGPASADKIRALSEMTDEELQKYSSLYAAKGNLATGQANAETGITSTVTDSAAVAVTQSVSSLSDAVQQQLPNLTSQFQQGGADAGNAYGTAFVERVKAAMSDFSSIVQSSVSGAQVQLNSTMQAANAASSAIDRLNAKVSGMKVEQVQQVTQLSMSGRQVAKAIAPYAGTYLKLNGG</sequence>
<dbReference type="PANTHER" id="PTHR37813:SF1">
    <property type="entry name" value="FELS-2 PROPHAGE PROTEIN"/>
    <property type="match status" value="1"/>
</dbReference>
<dbReference type="Proteomes" id="UP000516046">
    <property type="component" value="Chromosome"/>
</dbReference>
<accession>A0A7G9WJE8</accession>
<evidence type="ECO:0000313" key="4">
    <source>
        <dbReference type="Proteomes" id="UP000516046"/>
    </source>
</evidence>
<organism evidence="3 4">
    <name type="scientific">Caproicibacterium amylolyticum</name>
    <dbReference type="NCBI Taxonomy" id="2766537"/>
    <lineage>
        <taxon>Bacteria</taxon>
        <taxon>Bacillati</taxon>
        <taxon>Bacillota</taxon>
        <taxon>Clostridia</taxon>
        <taxon>Eubacteriales</taxon>
        <taxon>Oscillospiraceae</taxon>
        <taxon>Caproicibacterium</taxon>
    </lineage>
</organism>
<dbReference type="KEGG" id="caml:H6X83_04020"/>
<keyword evidence="1" id="KW-1188">Viral release from host cell</keyword>
<feature type="domain" description="Phage tail tape measure protein" evidence="2">
    <location>
        <begin position="94"/>
        <end position="292"/>
    </location>
</feature>
<dbReference type="NCBIfam" id="TIGR01760">
    <property type="entry name" value="tape_meas_TP901"/>
    <property type="match status" value="1"/>
</dbReference>
<dbReference type="InterPro" id="IPR010090">
    <property type="entry name" value="Phage_tape_meas"/>
</dbReference>
<name>A0A7G9WJE8_9FIRM</name>
<dbReference type="PANTHER" id="PTHR37813">
    <property type="entry name" value="FELS-2 PROPHAGE PROTEIN"/>
    <property type="match status" value="1"/>
</dbReference>
<reference evidence="3 4" key="1">
    <citation type="submission" date="2020-08" db="EMBL/GenBank/DDBJ databases">
        <authorList>
            <person name="Ren C."/>
            <person name="Gu Y."/>
            <person name="Xu Y."/>
        </authorList>
    </citation>
    <scope>NUCLEOTIDE SEQUENCE [LARGE SCALE GENOMIC DNA]</scope>
    <source>
        <strain evidence="3 4">LBM18003</strain>
    </source>
</reference>